<feature type="domain" description="Serine aminopeptidase S33" evidence="1">
    <location>
        <begin position="76"/>
        <end position="188"/>
    </location>
</feature>
<reference evidence="2" key="2">
    <citation type="submission" date="2020-09" db="EMBL/GenBank/DDBJ databases">
        <authorList>
            <person name="Sun Q."/>
            <person name="Kim S."/>
        </authorList>
    </citation>
    <scope>NUCLEOTIDE SEQUENCE</scope>
    <source>
        <strain evidence="2">KCTC 12870</strain>
    </source>
</reference>
<sequence>MNNNAHFPSMTLNQRNLRRIICFFFCALSKLTAQFYLPNDVDYGSPSDYGLAFDEVHFTSADGTSLYAWHVKAKGEKRGMIIHFHGNAANISANVFSVSWLAEQGFDLFMFDYRGYGKSEGAPTQEGVFQDCKAALAEATRLNGGVGNLILYGQSLGAANAIALAGELKGNGFVGVIAEAPFYSYTSIAKTKVNAIAGALVEAMISDEHSPYFVVADIAPTPLLITHGKADRVIPYTHSKRLFAEAGQPKELWLVEDAGHMHFFTEERAAWREQLVAVMGEWLAQPPSSRDNSR</sequence>
<dbReference type="Gene3D" id="3.40.50.1820">
    <property type="entry name" value="alpha/beta hydrolase"/>
    <property type="match status" value="1"/>
</dbReference>
<organism evidence="2 3">
    <name type="scientific">Cerasicoccus arenae</name>
    <dbReference type="NCBI Taxonomy" id="424488"/>
    <lineage>
        <taxon>Bacteria</taxon>
        <taxon>Pseudomonadati</taxon>
        <taxon>Verrucomicrobiota</taxon>
        <taxon>Opitutia</taxon>
        <taxon>Puniceicoccales</taxon>
        <taxon>Cerasicoccaceae</taxon>
        <taxon>Cerasicoccus</taxon>
    </lineage>
</organism>
<dbReference type="SUPFAM" id="SSF53474">
    <property type="entry name" value="alpha/beta-Hydrolases"/>
    <property type="match status" value="1"/>
</dbReference>
<dbReference type="AlphaFoldDB" id="A0A8J3GBZ6"/>
<evidence type="ECO:0000259" key="1">
    <source>
        <dbReference type="Pfam" id="PF12146"/>
    </source>
</evidence>
<reference evidence="2" key="1">
    <citation type="journal article" date="2014" name="Int. J. Syst. Evol. Microbiol.">
        <title>Complete genome sequence of Corynebacterium casei LMG S-19264T (=DSM 44701T), isolated from a smear-ripened cheese.</title>
        <authorList>
            <consortium name="US DOE Joint Genome Institute (JGI-PGF)"/>
            <person name="Walter F."/>
            <person name="Albersmeier A."/>
            <person name="Kalinowski J."/>
            <person name="Ruckert C."/>
        </authorList>
    </citation>
    <scope>NUCLEOTIDE SEQUENCE</scope>
    <source>
        <strain evidence="2">KCTC 12870</strain>
    </source>
</reference>
<gene>
    <name evidence="2" type="primary">yhfR</name>
    <name evidence="2" type="ORF">GCM10007047_02030</name>
</gene>
<dbReference type="EMBL" id="BMXG01000001">
    <property type="protein sequence ID" value="GHB90798.1"/>
    <property type="molecule type" value="Genomic_DNA"/>
</dbReference>
<dbReference type="InterPro" id="IPR029058">
    <property type="entry name" value="AB_hydrolase_fold"/>
</dbReference>
<dbReference type="Proteomes" id="UP000642829">
    <property type="component" value="Unassembled WGS sequence"/>
</dbReference>
<dbReference type="RefSeq" id="WP_189510951.1">
    <property type="nucleotide sequence ID" value="NZ_BMXG01000001.1"/>
</dbReference>
<dbReference type="InterPro" id="IPR022742">
    <property type="entry name" value="Hydrolase_4"/>
</dbReference>
<proteinExistence type="predicted"/>
<dbReference type="Pfam" id="PF12146">
    <property type="entry name" value="Hydrolase_4"/>
    <property type="match status" value="1"/>
</dbReference>
<evidence type="ECO:0000313" key="2">
    <source>
        <dbReference type="EMBL" id="GHB90798.1"/>
    </source>
</evidence>
<dbReference type="PANTHER" id="PTHR12277">
    <property type="entry name" value="ALPHA/BETA HYDROLASE DOMAIN-CONTAINING PROTEIN"/>
    <property type="match status" value="1"/>
</dbReference>
<keyword evidence="3" id="KW-1185">Reference proteome</keyword>
<dbReference type="PANTHER" id="PTHR12277:SF81">
    <property type="entry name" value="PROTEIN ABHD13"/>
    <property type="match status" value="1"/>
</dbReference>
<accession>A0A8J3GBZ6</accession>
<comment type="caution">
    <text evidence="2">The sequence shown here is derived from an EMBL/GenBank/DDBJ whole genome shotgun (WGS) entry which is preliminary data.</text>
</comment>
<protein>
    <recommendedName>
        <fullName evidence="1">Serine aminopeptidase S33 domain-containing protein</fullName>
    </recommendedName>
</protein>
<name>A0A8J3GBZ6_9BACT</name>
<evidence type="ECO:0000313" key="3">
    <source>
        <dbReference type="Proteomes" id="UP000642829"/>
    </source>
</evidence>